<feature type="repeat" description="WD" evidence="4">
    <location>
        <begin position="343"/>
        <end position="384"/>
    </location>
</feature>
<proteinExistence type="predicted"/>
<accession>A0A9N7YMV0</accession>
<gene>
    <name evidence="5" type="ORF">PLEPLA_LOCUS25614</name>
</gene>
<dbReference type="EMBL" id="CADEAL010002045">
    <property type="protein sequence ID" value="CAB1437573.1"/>
    <property type="molecule type" value="Genomic_DNA"/>
</dbReference>
<protein>
    <recommendedName>
        <fullName evidence="1">WD repeat-containing protein on Y chromosome</fullName>
    </recommendedName>
</protein>
<name>A0A9N7YMV0_PLEPL</name>
<keyword evidence="3" id="KW-0677">Repeat</keyword>
<dbReference type="PANTHER" id="PTHR44324">
    <property type="entry name" value="WD40 REPEAT DOMAIN 95"/>
    <property type="match status" value="1"/>
</dbReference>
<dbReference type="AlphaFoldDB" id="A0A9N7YMV0"/>
<dbReference type="PROSITE" id="PS50082">
    <property type="entry name" value="WD_REPEATS_2"/>
    <property type="match status" value="2"/>
</dbReference>
<feature type="repeat" description="WD" evidence="4">
    <location>
        <begin position="213"/>
        <end position="244"/>
    </location>
</feature>
<dbReference type="SUPFAM" id="SSF50978">
    <property type="entry name" value="WD40 repeat-like"/>
    <property type="match status" value="1"/>
</dbReference>
<comment type="caution">
    <text evidence="5">The sequence shown here is derived from an EMBL/GenBank/DDBJ whole genome shotgun (WGS) entry which is preliminary data.</text>
</comment>
<dbReference type="Pfam" id="PF00400">
    <property type="entry name" value="WD40"/>
    <property type="match status" value="3"/>
</dbReference>
<dbReference type="InterPro" id="IPR019775">
    <property type="entry name" value="WD40_repeat_CS"/>
</dbReference>
<dbReference type="SMART" id="SM00320">
    <property type="entry name" value="WD40"/>
    <property type="match status" value="4"/>
</dbReference>
<evidence type="ECO:0000256" key="1">
    <source>
        <dbReference type="ARBA" id="ARBA00014901"/>
    </source>
</evidence>
<sequence length="400" mass="44936">MNVQDMVYIKELKQLAISSEREVLFYICDCNKEIETGVLDISHSVMVDKVVSAMSYWSNESKSVFSFGDTDGFLYMFISYAIRTNGLFCQDFFKIPSMLEYPSVHVSDLLDKPSSHVCVKVHNFNDACTNIQYYPLLDTFVTLSGSSSTMVLTSINTSHGITVSQNFFESRGDHKYFLCVEHASSCGYLVTGGSDGLLRLWLPHRKLSCVRSLTEHVKPVIYVRFNSKDRIVLSLSKDMNVCVWTESWQCIQSFHVHGMEQASVASVCYNTHNNELVLTNSDIRKCLGRGTDVYKSTLTSHDLPLCSALYHSTYKQVVSVCQSGVVTVWDFLTGQAVMQFDVTPSKHEAITAMSFDETQEGLVTISWDGKVRLWNFNSGSELSVHSVTLTKQVTGIVCTK</sequence>
<evidence type="ECO:0000256" key="2">
    <source>
        <dbReference type="ARBA" id="ARBA00022574"/>
    </source>
</evidence>
<dbReference type="InterPro" id="IPR015943">
    <property type="entry name" value="WD40/YVTN_repeat-like_dom_sf"/>
</dbReference>
<keyword evidence="6" id="KW-1185">Reference proteome</keyword>
<dbReference type="PANTHER" id="PTHR44324:SF6">
    <property type="entry name" value="EF-HAND CALCIUM BINDING DOMAIN 8"/>
    <property type="match status" value="1"/>
</dbReference>
<dbReference type="InterPro" id="IPR036322">
    <property type="entry name" value="WD40_repeat_dom_sf"/>
</dbReference>
<evidence type="ECO:0000256" key="3">
    <source>
        <dbReference type="ARBA" id="ARBA00022737"/>
    </source>
</evidence>
<organism evidence="5 6">
    <name type="scientific">Pleuronectes platessa</name>
    <name type="common">European plaice</name>
    <dbReference type="NCBI Taxonomy" id="8262"/>
    <lineage>
        <taxon>Eukaryota</taxon>
        <taxon>Metazoa</taxon>
        <taxon>Chordata</taxon>
        <taxon>Craniata</taxon>
        <taxon>Vertebrata</taxon>
        <taxon>Euteleostomi</taxon>
        <taxon>Actinopterygii</taxon>
        <taxon>Neopterygii</taxon>
        <taxon>Teleostei</taxon>
        <taxon>Neoteleostei</taxon>
        <taxon>Acanthomorphata</taxon>
        <taxon>Carangaria</taxon>
        <taxon>Pleuronectiformes</taxon>
        <taxon>Pleuronectoidei</taxon>
        <taxon>Pleuronectidae</taxon>
        <taxon>Pleuronectes</taxon>
    </lineage>
</organism>
<reference evidence="5" key="1">
    <citation type="submission" date="2020-03" db="EMBL/GenBank/DDBJ databases">
        <authorList>
            <person name="Weist P."/>
        </authorList>
    </citation>
    <scope>NUCLEOTIDE SEQUENCE</scope>
</reference>
<dbReference type="Gene3D" id="2.130.10.10">
    <property type="entry name" value="YVTN repeat-like/Quinoprotein amine dehydrogenase"/>
    <property type="match status" value="2"/>
</dbReference>
<dbReference type="Proteomes" id="UP001153269">
    <property type="component" value="Unassembled WGS sequence"/>
</dbReference>
<evidence type="ECO:0000313" key="6">
    <source>
        <dbReference type="Proteomes" id="UP001153269"/>
    </source>
</evidence>
<dbReference type="InterPro" id="IPR001680">
    <property type="entry name" value="WD40_rpt"/>
</dbReference>
<dbReference type="InterPro" id="IPR051242">
    <property type="entry name" value="WD-EF-hand_domain"/>
</dbReference>
<keyword evidence="2 4" id="KW-0853">WD repeat</keyword>
<evidence type="ECO:0000256" key="4">
    <source>
        <dbReference type="PROSITE-ProRule" id="PRU00221"/>
    </source>
</evidence>
<dbReference type="PROSITE" id="PS00678">
    <property type="entry name" value="WD_REPEATS_1"/>
    <property type="match status" value="1"/>
</dbReference>
<evidence type="ECO:0000313" key="5">
    <source>
        <dbReference type="EMBL" id="CAB1437573.1"/>
    </source>
</evidence>